<keyword evidence="3" id="KW-1185">Reference proteome</keyword>
<protein>
    <recommendedName>
        <fullName evidence="1">DUF4145 domain-containing protein</fullName>
    </recommendedName>
</protein>
<dbReference type="Pfam" id="PF13643">
    <property type="entry name" value="DUF4145"/>
    <property type="match status" value="1"/>
</dbReference>
<evidence type="ECO:0000313" key="3">
    <source>
        <dbReference type="Proteomes" id="UP000077381"/>
    </source>
</evidence>
<accession>A0A177HIT8</accession>
<comment type="caution">
    <text evidence="2">The sequence shown here is derived from an EMBL/GenBank/DDBJ whole genome shotgun (WGS) entry which is preliminary data.</text>
</comment>
<dbReference type="EMBL" id="LOHS01000117">
    <property type="protein sequence ID" value="OAH10873.1"/>
    <property type="molecule type" value="Genomic_DNA"/>
</dbReference>
<gene>
    <name evidence="2" type="ORF">STSP_57150</name>
</gene>
<dbReference type="Proteomes" id="UP000077381">
    <property type="component" value="Unassembled WGS sequence"/>
</dbReference>
<evidence type="ECO:0000259" key="1">
    <source>
        <dbReference type="Pfam" id="PF13643"/>
    </source>
</evidence>
<organism evidence="2 3">
    <name type="scientific">Streptomyces jeddahensis</name>
    <dbReference type="NCBI Taxonomy" id="1716141"/>
    <lineage>
        <taxon>Bacteria</taxon>
        <taxon>Bacillati</taxon>
        <taxon>Actinomycetota</taxon>
        <taxon>Actinomycetes</taxon>
        <taxon>Kitasatosporales</taxon>
        <taxon>Streptomycetaceae</taxon>
        <taxon>Streptomyces</taxon>
    </lineage>
</organism>
<dbReference type="PATRIC" id="fig|1716141.3.peg.6008"/>
<sequence>MASTTCGWCGRLTHMTLVGEVFEIPESYQLGPERGDLYAAAFRCDSETCARLSIGQARLHFAGYPGMQELKTRMQQVHLTWTPQSVSRPAFPDVPDQIASAASEAHACLSIQAYRGAVALARAVVEATAKDHGIVRGSLASKINELGERNLIREFTRQLAHEIREGGNEIAHGDLADEPMPPEDAEAIIGLMDEILQEVYQAPAKMLRLKKSREEREQRNAAQAAEA</sequence>
<dbReference type="RefSeq" id="WP_078067564.1">
    <property type="nucleotide sequence ID" value="NZ_LOHS01000117.1"/>
</dbReference>
<name>A0A177HIT8_9ACTN</name>
<dbReference type="OrthoDB" id="7059908at2"/>
<evidence type="ECO:0000313" key="2">
    <source>
        <dbReference type="EMBL" id="OAH10873.1"/>
    </source>
</evidence>
<dbReference type="AlphaFoldDB" id="A0A177HIT8"/>
<proteinExistence type="predicted"/>
<reference evidence="2 3" key="1">
    <citation type="submission" date="2015-12" db="EMBL/GenBank/DDBJ databases">
        <title>Genome sequence of Streptomyces sp. G25.</title>
        <authorList>
            <person name="Poehlein A."/>
            <person name="Roettig A."/>
            <person name="Hiessl S."/>
            <person name="Hauschild P."/>
            <person name="Schauer J."/>
            <person name="Madkour M.H."/>
            <person name="Al-Ansari A.M."/>
            <person name="Almakishah N.H."/>
            <person name="Steinbuechel A."/>
            <person name="Daniel R."/>
        </authorList>
    </citation>
    <scope>NUCLEOTIDE SEQUENCE [LARGE SCALE GENOMIC DNA]</scope>
    <source>
        <strain evidence="3">G25(2015)</strain>
    </source>
</reference>
<feature type="domain" description="DUF4145" evidence="1">
    <location>
        <begin position="103"/>
        <end position="192"/>
    </location>
</feature>
<dbReference type="InterPro" id="IPR025285">
    <property type="entry name" value="DUF4145"/>
</dbReference>